<evidence type="ECO:0000259" key="1">
    <source>
        <dbReference type="Pfam" id="PF13472"/>
    </source>
</evidence>
<protein>
    <submittedName>
        <fullName evidence="2">Acyl-CoA thioesterase-1</fullName>
    </submittedName>
</protein>
<dbReference type="PANTHER" id="PTHR30383:SF5">
    <property type="entry name" value="SGNH HYDROLASE-TYPE ESTERASE DOMAIN-CONTAINING PROTEIN"/>
    <property type="match status" value="1"/>
</dbReference>
<dbReference type="InterPro" id="IPR036514">
    <property type="entry name" value="SGNH_hydro_sf"/>
</dbReference>
<dbReference type="PANTHER" id="PTHR30383">
    <property type="entry name" value="THIOESTERASE 1/PROTEASE 1/LYSOPHOSPHOLIPASE L1"/>
    <property type="match status" value="1"/>
</dbReference>
<dbReference type="CDD" id="cd01822">
    <property type="entry name" value="Lysophospholipase_L1_like"/>
    <property type="match status" value="1"/>
</dbReference>
<reference evidence="2 3" key="1">
    <citation type="submission" date="2016-10" db="EMBL/GenBank/DDBJ databases">
        <authorList>
            <person name="Varghese N."/>
            <person name="Submissions S."/>
        </authorList>
    </citation>
    <scope>NUCLEOTIDE SEQUENCE [LARGE SCALE GENOMIC DNA]</scope>
    <source>
        <strain evidence="2 3">RHA_55</strain>
    </source>
</reference>
<gene>
    <name evidence="2" type="ORF">SAMN04489797_3199</name>
</gene>
<name>A0A1H1XG20_9FLAO</name>
<proteinExistence type="predicted"/>
<dbReference type="InterPro" id="IPR013830">
    <property type="entry name" value="SGNH_hydro"/>
</dbReference>
<dbReference type="RefSeq" id="WP_092447629.1">
    <property type="nucleotide sequence ID" value="NZ_LT629774.1"/>
</dbReference>
<organism evidence="2 3">
    <name type="scientific">Winogradskyella sediminis</name>
    <dbReference type="NCBI Taxonomy" id="1382466"/>
    <lineage>
        <taxon>Bacteria</taxon>
        <taxon>Pseudomonadati</taxon>
        <taxon>Bacteroidota</taxon>
        <taxon>Flavobacteriia</taxon>
        <taxon>Flavobacteriales</taxon>
        <taxon>Flavobacteriaceae</taxon>
        <taxon>Winogradskyella</taxon>
    </lineage>
</organism>
<dbReference type="Gene3D" id="3.40.50.1110">
    <property type="entry name" value="SGNH hydrolase"/>
    <property type="match status" value="1"/>
</dbReference>
<dbReference type="SUPFAM" id="SSF52266">
    <property type="entry name" value="SGNH hydrolase"/>
    <property type="match status" value="1"/>
</dbReference>
<dbReference type="AlphaFoldDB" id="A0A1H1XG20"/>
<evidence type="ECO:0000313" key="3">
    <source>
        <dbReference type="Proteomes" id="UP000198963"/>
    </source>
</evidence>
<evidence type="ECO:0000313" key="2">
    <source>
        <dbReference type="EMBL" id="SDT08184.1"/>
    </source>
</evidence>
<dbReference type="GO" id="GO:0004622">
    <property type="term" value="F:phosphatidylcholine lysophospholipase activity"/>
    <property type="evidence" value="ECO:0007669"/>
    <property type="project" value="TreeGrafter"/>
</dbReference>
<dbReference type="InterPro" id="IPR051532">
    <property type="entry name" value="Ester_Hydrolysis_Enzymes"/>
</dbReference>
<accession>A0A1H1XG20</accession>
<dbReference type="Pfam" id="PF13472">
    <property type="entry name" value="Lipase_GDSL_2"/>
    <property type="match status" value="1"/>
</dbReference>
<dbReference type="EMBL" id="LT629774">
    <property type="protein sequence ID" value="SDT08184.1"/>
    <property type="molecule type" value="Genomic_DNA"/>
</dbReference>
<feature type="domain" description="SGNH hydrolase-type esterase" evidence="1">
    <location>
        <begin position="69"/>
        <end position="233"/>
    </location>
</feature>
<dbReference type="STRING" id="1249933.SAMN04489797_3199"/>
<dbReference type="Proteomes" id="UP000198963">
    <property type="component" value="Chromosome I"/>
</dbReference>
<keyword evidence="3" id="KW-1185">Reference proteome</keyword>
<sequence>MSKAQNNQLHLNLPILRSAKLLKFCYIITAFVCVACGENSSNRNNTETQATTEKVDSDTTETSAKTILCFGDSITAGYGLDDTEDAFPGVLQRKIDSLDLNYTVVNSGLSGETTAGGKGRIDWILNQEINIFILELGANDGLRGVPLSETRANLQAIIDTVRSKMPETTIILAGMELPPNMGEDYTSEFREIFADLAQKNNLEFIPFILKDVGGIKELNQNDGIHPTVEGHKILAHTVWEVLEPLLKSEIK</sequence>